<name>A0AAW0SJR2_SCYPA</name>
<evidence type="ECO:0000313" key="1">
    <source>
        <dbReference type="EMBL" id="KAK8374957.1"/>
    </source>
</evidence>
<keyword evidence="2" id="KW-1185">Reference proteome</keyword>
<comment type="caution">
    <text evidence="1">The sequence shown here is derived from an EMBL/GenBank/DDBJ whole genome shotgun (WGS) entry which is preliminary data.</text>
</comment>
<gene>
    <name evidence="1" type="ORF">O3P69_019961</name>
</gene>
<dbReference type="AlphaFoldDB" id="A0AAW0SJR2"/>
<sequence>MWTRREGELQRGVWAESWKQSQRQDLCRSPLSSCATVFSAAEAPFHKLYGAHLPRYVDMEHALGLCNIAHTALYFAETPTQFRYSTHEVAIKGLILAGTTTLSPGATLPVNLSSSPQSSVTVSSAEVGVVGGCRTPGWGCCCQTHKIVFLSFFSFTN</sequence>
<protein>
    <submittedName>
        <fullName evidence="1">Uncharacterized protein</fullName>
    </submittedName>
</protein>
<accession>A0AAW0SJR2</accession>
<proteinExistence type="predicted"/>
<dbReference type="EMBL" id="JARAKH010000171">
    <property type="protein sequence ID" value="KAK8374957.1"/>
    <property type="molecule type" value="Genomic_DNA"/>
</dbReference>
<reference evidence="1 2" key="1">
    <citation type="submission" date="2023-03" db="EMBL/GenBank/DDBJ databases">
        <title>High-quality genome of Scylla paramamosain provides insights in environmental adaptation.</title>
        <authorList>
            <person name="Zhang L."/>
        </authorList>
    </citation>
    <scope>NUCLEOTIDE SEQUENCE [LARGE SCALE GENOMIC DNA]</scope>
    <source>
        <strain evidence="1">LZ_2023a</strain>
        <tissue evidence="1">Muscle</tissue>
    </source>
</reference>
<organism evidence="1 2">
    <name type="scientific">Scylla paramamosain</name>
    <name type="common">Mud crab</name>
    <dbReference type="NCBI Taxonomy" id="85552"/>
    <lineage>
        <taxon>Eukaryota</taxon>
        <taxon>Metazoa</taxon>
        <taxon>Ecdysozoa</taxon>
        <taxon>Arthropoda</taxon>
        <taxon>Crustacea</taxon>
        <taxon>Multicrustacea</taxon>
        <taxon>Malacostraca</taxon>
        <taxon>Eumalacostraca</taxon>
        <taxon>Eucarida</taxon>
        <taxon>Decapoda</taxon>
        <taxon>Pleocyemata</taxon>
        <taxon>Brachyura</taxon>
        <taxon>Eubrachyura</taxon>
        <taxon>Portunoidea</taxon>
        <taxon>Portunidae</taxon>
        <taxon>Portuninae</taxon>
        <taxon>Scylla</taxon>
    </lineage>
</organism>
<dbReference type="Proteomes" id="UP001487740">
    <property type="component" value="Unassembled WGS sequence"/>
</dbReference>
<evidence type="ECO:0000313" key="2">
    <source>
        <dbReference type="Proteomes" id="UP001487740"/>
    </source>
</evidence>